<keyword evidence="1" id="KW-0808">Transferase</keyword>
<evidence type="ECO:0000313" key="1">
    <source>
        <dbReference type="EMBL" id="SCL76900.1"/>
    </source>
</evidence>
<name>A0A1C6W6M1_HHV11</name>
<dbReference type="EMBL" id="LT608134">
    <property type="protein sequence ID" value="SCL76900.1"/>
    <property type="molecule type" value="Genomic_DNA"/>
</dbReference>
<accession>A0A1C6W6M1</accession>
<keyword evidence="1" id="KW-0418">Kinase</keyword>
<organismHost>
    <name type="scientific">Homo sapiens</name>
    <name type="common">Human</name>
    <dbReference type="NCBI Taxonomy" id="9606"/>
</organismHost>
<dbReference type="Proteomes" id="UP000268018">
    <property type="component" value="Segment"/>
</dbReference>
<dbReference type="GO" id="GO:0004674">
    <property type="term" value="F:protein serine/threonine kinase activity"/>
    <property type="evidence" value="ECO:0007669"/>
    <property type="project" value="UniProtKB-EC"/>
</dbReference>
<sequence>MDIDVEYLVCKALTFDGALRPSAAELLCLPLFQQK</sequence>
<organism evidence="1">
    <name type="scientific">Human herpesvirus 1 (strain 17)</name>
    <name type="common">HHV-1</name>
    <name type="synonym">Human herpes simplex virus 1</name>
    <dbReference type="NCBI Taxonomy" id="10299"/>
    <lineage>
        <taxon>Viruses</taxon>
        <taxon>Duplodnaviria</taxon>
        <taxon>Heunggongvirae</taxon>
        <taxon>Peploviricota</taxon>
        <taxon>Herviviricetes</taxon>
        <taxon>Herpesvirales</taxon>
        <taxon>Orthoherpesviridae</taxon>
        <taxon>Alphaherpesvirinae</taxon>
        <taxon>Simplexvirus</taxon>
        <taxon>Simplexvirus humanalpha1</taxon>
        <taxon>Human herpesvirus 1</taxon>
    </lineage>
</organism>
<dbReference type="EC" id="2.7.11.1" evidence="1"/>
<gene>
    <name evidence="1" type="primary">US3_2</name>
    <name evidence="1" type="ORF">P5A_00088</name>
</gene>
<reference evidence="1" key="1">
    <citation type="submission" date="2016-05" db="EMBL/GenBank/DDBJ databases">
        <authorList>
            <person name="Lavstsen T."/>
            <person name="Jespersen J.S."/>
        </authorList>
    </citation>
    <scope>NUCLEOTIDE SEQUENCE</scope>
    <source>
        <strain evidence="1">P5A</strain>
    </source>
</reference>
<proteinExistence type="predicted"/>
<protein>
    <submittedName>
        <fullName evidence="1">Serine/threonine-protein kinase US3</fullName>
        <ecNumber evidence="1">2.7.11.1</ecNumber>
    </submittedName>
</protein>